<comment type="caution">
    <text evidence="5">Lacks conserved residue(s) required for the propagation of feature annotation.</text>
</comment>
<dbReference type="InterPro" id="IPR000209">
    <property type="entry name" value="Peptidase_S8/S53_dom"/>
</dbReference>
<keyword evidence="2" id="KW-0645">Protease</keyword>
<keyword evidence="3" id="KW-0378">Hydrolase</keyword>
<feature type="domain" description="Peptidase S8/S53" evidence="6">
    <location>
        <begin position="7"/>
        <end position="141"/>
    </location>
</feature>
<evidence type="ECO:0000313" key="8">
    <source>
        <dbReference type="Proteomes" id="UP001054811"/>
    </source>
</evidence>
<dbReference type="PROSITE" id="PS00138">
    <property type="entry name" value="SUBTILASE_SER"/>
    <property type="match status" value="1"/>
</dbReference>
<dbReference type="Pfam" id="PF00082">
    <property type="entry name" value="Peptidase_S8"/>
    <property type="match status" value="1"/>
</dbReference>
<dbReference type="InterPro" id="IPR050131">
    <property type="entry name" value="Peptidase_S8_subtilisin-like"/>
</dbReference>
<dbReference type="SUPFAM" id="SSF52743">
    <property type="entry name" value="Subtilisin-like"/>
    <property type="match status" value="1"/>
</dbReference>
<evidence type="ECO:0000256" key="2">
    <source>
        <dbReference type="ARBA" id="ARBA00022670"/>
    </source>
</evidence>
<keyword evidence="4" id="KW-0720">Serine protease</keyword>
<dbReference type="EMBL" id="CP091139">
    <property type="protein sequence ID" value="UUT36550.1"/>
    <property type="molecule type" value="Genomic_DNA"/>
</dbReference>
<accession>A0ABY5NN21</accession>
<dbReference type="PANTHER" id="PTHR43806:SF11">
    <property type="entry name" value="CEREVISIN-RELATED"/>
    <property type="match status" value="1"/>
</dbReference>
<evidence type="ECO:0000256" key="5">
    <source>
        <dbReference type="PROSITE-ProRule" id="PRU01240"/>
    </source>
</evidence>
<evidence type="ECO:0000259" key="6">
    <source>
        <dbReference type="Pfam" id="PF00082"/>
    </source>
</evidence>
<evidence type="ECO:0000256" key="1">
    <source>
        <dbReference type="ARBA" id="ARBA00011073"/>
    </source>
</evidence>
<dbReference type="PANTHER" id="PTHR43806">
    <property type="entry name" value="PEPTIDASE S8"/>
    <property type="match status" value="1"/>
</dbReference>
<evidence type="ECO:0000256" key="3">
    <source>
        <dbReference type="ARBA" id="ARBA00022801"/>
    </source>
</evidence>
<reference evidence="7" key="1">
    <citation type="submission" date="2022-01" db="EMBL/GenBank/DDBJ databases">
        <title>Microbacterium eymi and Microbacterium rhizovicinus sp. nov., isolated from the rhizospheric soil of Elymus tsukushiensis, a plant native to the Dokdo Islands, Republic of Korea.</title>
        <authorList>
            <person name="Hwang Y.J."/>
        </authorList>
    </citation>
    <scope>NUCLEOTIDE SEQUENCE</scope>
    <source>
        <strain evidence="7">KUDC0405</strain>
    </source>
</reference>
<dbReference type="PROSITE" id="PS51892">
    <property type="entry name" value="SUBTILASE"/>
    <property type="match status" value="1"/>
</dbReference>
<dbReference type="Proteomes" id="UP001054811">
    <property type="component" value="Chromosome"/>
</dbReference>
<sequence length="156" mass="16015">MLLEIAAAGTTIVCSAGNDATDRPMFPAAFPGEDGCAPMLAVGAKNPNGRTVALFSNTAPWIDLYARGVSVLSTFPAFNGGAQAVTRRDAHGKERDSLDPDDFTGGFAVWSGTSFAAPLVSGSIAARLDALDEGADAAARAAASAKIVDQLREEEL</sequence>
<evidence type="ECO:0000313" key="7">
    <source>
        <dbReference type="EMBL" id="UUT36550.1"/>
    </source>
</evidence>
<dbReference type="InterPro" id="IPR036852">
    <property type="entry name" value="Peptidase_S8/S53_dom_sf"/>
</dbReference>
<name>A0ABY5NN21_9MICO</name>
<dbReference type="RefSeq" id="WP_259613213.1">
    <property type="nucleotide sequence ID" value="NZ_CP091139.2"/>
</dbReference>
<keyword evidence="8" id="KW-1185">Reference proteome</keyword>
<dbReference type="InterPro" id="IPR023828">
    <property type="entry name" value="Peptidase_S8_Ser-AS"/>
</dbReference>
<gene>
    <name evidence="7" type="ORF">L2X98_23030</name>
</gene>
<organism evidence="7 8">
    <name type="scientific">Microbacterium elymi</name>
    <dbReference type="NCBI Taxonomy" id="2909587"/>
    <lineage>
        <taxon>Bacteria</taxon>
        <taxon>Bacillati</taxon>
        <taxon>Actinomycetota</taxon>
        <taxon>Actinomycetes</taxon>
        <taxon>Micrococcales</taxon>
        <taxon>Microbacteriaceae</taxon>
        <taxon>Microbacterium</taxon>
    </lineage>
</organism>
<protein>
    <submittedName>
        <fullName evidence="7">S8 family serine peptidase</fullName>
    </submittedName>
</protein>
<evidence type="ECO:0000256" key="4">
    <source>
        <dbReference type="ARBA" id="ARBA00022825"/>
    </source>
</evidence>
<comment type="similarity">
    <text evidence="1 5">Belongs to the peptidase S8 family.</text>
</comment>
<dbReference type="Gene3D" id="3.40.50.200">
    <property type="entry name" value="Peptidase S8/S53 domain"/>
    <property type="match status" value="1"/>
</dbReference>
<proteinExistence type="inferred from homology"/>